<evidence type="ECO:0000256" key="12">
    <source>
        <dbReference type="SAM" id="Phobius"/>
    </source>
</evidence>
<evidence type="ECO:0000256" key="3">
    <source>
        <dbReference type="ARBA" id="ARBA00022448"/>
    </source>
</evidence>
<evidence type="ECO:0000313" key="15">
    <source>
        <dbReference type="EMBL" id="KGQ13724.1"/>
    </source>
</evidence>
<dbReference type="PANTHER" id="PTHR43117">
    <property type="entry name" value="OSMOPROTECTANT IMPORT ATP-BINDING PROTEIN OSMV"/>
    <property type="match status" value="1"/>
</dbReference>
<evidence type="ECO:0000256" key="11">
    <source>
        <dbReference type="ARBA" id="ARBA00035652"/>
    </source>
</evidence>
<feature type="transmembrane region" description="Helical" evidence="12">
    <location>
        <begin position="475"/>
        <end position="498"/>
    </location>
</feature>
<dbReference type="InterPro" id="IPR007210">
    <property type="entry name" value="ABC_Gly_betaine_transp_sub-bd"/>
</dbReference>
<dbReference type="InterPro" id="IPR000515">
    <property type="entry name" value="MetI-like"/>
</dbReference>
<reference evidence="15 16" key="1">
    <citation type="submission" date="2012-10" db="EMBL/GenBank/DDBJ databases">
        <title>Genome sequencing and analysis of entomopathogenic fungi Beauveria bassiana D1-5.</title>
        <authorList>
            <person name="Li Q."/>
            <person name="Wang L."/>
            <person name="Zhang Z."/>
            <person name="Wang Q."/>
            <person name="Ren J."/>
            <person name="Wang M."/>
            <person name="Xu W."/>
            <person name="Wang J."/>
            <person name="Lu Y."/>
            <person name="Du Q."/>
            <person name="Sun Z."/>
        </authorList>
    </citation>
    <scope>NUCLEOTIDE SEQUENCE [LARGE SCALE GENOMIC DNA]</scope>
    <source>
        <strain evidence="15 16">D1-5</strain>
    </source>
</reference>
<evidence type="ECO:0000313" key="16">
    <source>
        <dbReference type="Proteomes" id="UP000030106"/>
    </source>
</evidence>
<dbReference type="Pfam" id="PF00005">
    <property type="entry name" value="ABC_tran"/>
    <property type="match status" value="1"/>
</dbReference>
<proteinExistence type="inferred from homology"/>
<sequence>MIQLENINKIYPGNVQHAINSLNMTINEGEFCTFVGPSGCGKTTTLRMINRLDIPDSGEVYIQGQPLSSADIIQVRRKIGFVMQSPALFPHRTVAENIATVPRLLGWDKRAISRRIDELVALMSLNPLVLKRYPHQLSGGQQSRVSIARALAADPPILLMDEPFAAIDPVVRDRLQGELLALQARLHKTIILVTHDINEAIRLGDRIAIFREGGHLGQFDTPDNILSWPASDFVRDFIGPEPNLKRLGMMRVGDLPRRDVPVFTHGEPTSSDPNLLHGQRALVLDAEGRPQHWQENGQQLPVRIAKESDSLRHVYSALLDVPQGVLVRVTAAGHYAGAVDSALRADAAAFADGAAVTGDGHAAYRRNACTVHRLARAVRPADFPERGAVYHPVAGAVYSAATLDRTVSYHGGMQKLPADVLESGRALGYTRFGRFIEVELFLILPALFAGLRIASVTLADHWGGDLGIWHRFGEHLYYVLVSLLLGALIAQPLGILLGYWRRGAFFAINLFNIGQAFPSLGIILLCIMLLGFNDVPVFIALVALAIPPMLTNTYVGISHADQTLCDAAKAMGMTPLQSLIRVRIPLAMPLIFAGIRTSLLQLIATAVVAAYAGLDGLGRFLIDGLGQRDYPQVIAGSVNACAQHNIKERRVMMMKNWLTTASKGFRLTLLAAGLASVGFAAHAETVTIGGANYSEQTILANIYASALKQQGIEVKTRLNLGNREIIIPALKSGELDVVPEYLGALLNYYHGGSKATTEQEVSAELQQALPADLALLKPSSAASITAWGVREETAKKYNLKTLSDLAKVAPELVVGGPPEVATRALGLPGLERVYGIKFKSFKSLDIGGPLSRLALNSGKIDVATLVSTQGDLLKEKWVVLEDDKHEQPAQNLVPLVHKGAVSPKVEDVLNDISAKLTTKDLIQLNKLVDVDHKDPAKVADQWVKEKLAAK</sequence>
<comment type="caution">
    <text evidence="15">The sequence shown here is derived from an EMBL/GenBank/DDBJ whole genome shotgun (WGS) entry which is preliminary data.</text>
</comment>
<comment type="similarity">
    <text evidence="2">Belongs to the ABC transporter superfamily.</text>
</comment>
<evidence type="ECO:0000256" key="2">
    <source>
        <dbReference type="ARBA" id="ARBA00005417"/>
    </source>
</evidence>
<dbReference type="SUPFAM" id="SSF161098">
    <property type="entry name" value="MetI-like"/>
    <property type="match status" value="2"/>
</dbReference>
<evidence type="ECO:0000256" key="5">
    <source>
        <dbReference type="ARBA" id="ARBA00022741"/>
    </source>
</evidence>
<dbReference type="Gene3D" id="3.40.190.10">
    <property type="entry name" value="Periplasmic binding protein-like II"/>
    <property type="match status" value="1"/>
</dbReference>
<dbReference type="CDD" id="cd13606">
    <property type="entry name" value="PBP2_ProX_like"/>
    <property type="match status" value="1"/>
</dbReference>
<dbReference type="Proteomes" id="UP000030106">
    <property type="component" value="Unassembled WGS sequence"/>
</dbReference>
<dbReference type="CDD" id="cd06261">
    <property type="entry name" value="TM_PBP2"/>
    <property type="match status" value="1"/>
</dbReference>
<evidence type="ECO:0000256" key="4">
    <source>
        <dbReference type="ARBA" id="ARBA00022692"/>
    </source>
</evidence>
<dbReference type="InterPro" id="IPR027417">
    <property type="entry name" value="P-loop_NTPase"/>
</dbReference>
<dbReference type="GO" id="GO:0005524">
    <property type="term" value="F:ATP binding"/>
    <property type="evidence" value="ECO:0007669"/>
    <property type="project" value="UniProtKB-KW"/>
</dbReference>
<evidence type="ECO:0000256" key="7">
    <source>
        <dbReference type="ARBA" id="ARBA00022989"/>
    </source>
</evidence>
<dbReference type="STRING" id="1245745.A0A0A2WKX3"/>
<dbReference type="Pfam" id="PF00528">
    <property type="entry name" value="BPD_transp_1"/>
    <property type="match status" value="1"/>
</dbReference>
<keyword evidence="5" id="KW-0547">Nucleotide-binding</keyword>
<feature type="transmembrane region" description="Helical" evidence="12">
    <location>
        <begin position="510"/>
        <end position="532"/>
    </location>
</feature>
<feature type="domain" description="ABC transmembrane type-1" evidence="14">
    <location>
        <begin position="472"/>
        <end position="678"/>
    </location>
</feature>
<feature type="transmembrane region" description="Helical" evidence="12">
    <location>
        <begin position="601"/>
        <end position="622"/>
    </location>
</feature>
<organism evidence="15 16">
    <name type="scientific">Beauveria bassiana D1-5</name>
    <dbReference type="NCBI Taxonomy" id="1245745"/>
    <lineage>
        <taxon>Eukaryota</taxon>
        <taxon>Fungi</taxon>
        <taxon>Dikarya</taxon>
        <taxon>Ascomycota</taxon>
        <taxon>Pezizomycotina</taxon>
        <taxon>Sordariomycetes</taxon>
        <taxon>Hypocreomycetidae</taxon>
        <taxon>Hypocreales</taxon>
        <taxon>Cordycipitaceae</taxon>
        <taxon>Beauveria</taxon>
    </lineage>
</organism>
<dbReference type="GO" id="GO:0022857">
    <property type="term" value="F:transmembrane transporter activity"/>
    <property type="evidence" value="ECO:0007669"/>
    <property type="project" value="InterPro"/>
</dbReference>
<keyword evidence="7 12" id="KW-1133">Transmembrane helix</keyword>
<evidence type="ECO:0000256" key="9">
    <source>
        <dbReference type="ARBA" id="ARBA00023136"/>
    </source>
</evidence>
<dbReference type="GO" id="GO:0043190">
    <property type="term" value="C:ATP-binding cassette (ABC) transporter complex"/>
    <property type="evidence" value="ECO:0007669"/>
    <property type="project" value="InterPro"/>
</dbReference>
<dbReference type="InterPro" id="IPR017871">
    <property type="entry name" value="ABC_transporter-like_CS"/>
</dbReference>
<evidence type="ECO:0000256" key="10">
    <source>
        <dbReference type="ARBA" id="ARBA00035642"/>
    </source>
</evidence>
<dbReference type="Pfam" id="PF04069">
    <property type="entry name" value="OpuAC"/>
    <property type="match status" value="1"/>
</dbReference>
<dbReference type="PANTHER" id="PTHR43117:SF4">
    <property type="entry name" value="OSMOPROTECTANT IMPORT ATP-BINDING PROTEIN OSMV"/>
    <property type="match status" value="1"/>
</dbReference>
<evidence type="ECO:0000256" key="1">
    <source>
        <dbReference type="ARBA" id="ARBA00004141"/>
    </source>
</evidence>
<dbReference type="Gene3D" id="1.10.3720.10">
    <property type="entry name" value="MetI-like"/>
    <property type="match status" value="1"/>
</dbReference>
<dbReference type="PROSITE" id="PS00211">
    <property type="entry name" value="ABC_TRANSPORTER_1"/>
    <property type="match status" value="1"/>
</dbReference>
<dbReference type="HOGENOM" id="CLU_309932_0_0_1"/>
<keyword evidence="8" id="KW-0764">Sulfate transport</keyword>
<dbReference type="GO" id="GO:0016887">
    <property type="term" value="F:ATP hydrolysis activity"/>
    <property type="evidence" value="ECO:0007669"/>
    <property type="project" value="InterPro"/>
</dbReference>
<feature type="transmembrane region" description="Helical" evidence="12">
    <location>
        <begin position="538"/>
        <end position="557"/>
    </location>
</feature>
<dbReference type="SUPFAM" id="SSF53850">
    <property type="entry name" value="Periplasmic binding protein-like II"/>
    <property type="match status" value="1"/>
</dbReference>
<dbReference type="Gene3D" id="3.40.190.120">
    <property type="entry name" value="Osmoprotection protein (prox), domain 2"/>
    <property type="match status" value="1"/>
</dbReference>
<keyword evidence="4 12" id="KW-0812">Transmembrane</keyword>
<dbReference type="Gene3D" id="3.40.50.300">
    <property type="entry name" value="P-loop containing nucleotide triphosphate hydrolases"/>
    <property type="match status" value="1"/>
</dbReference>
<comment type="similarity">
    <text evidence="10">In the C-terminal section; belongs to the OsmX family.</text>
</comment>
<evidence type="ECO:0000259" key="13">
    <source>
        <dbReference type="PROSITE" id="PS50893"/>
    </source>
</evidence>
<dbReference type="PROSITE" id="PS50893">
    <property type="entry name" value="ABC_TRANSPORTER_2"/>
    <property type="match status" value="1"/>
</dbReference>
<feature type="domain" description="ABC transporter" evidence="13">
    <location>
        <begin position="2"/>
        <end position="238"/>
    </location>
</feature>
<evidence type="ECO:0000259" key="14">
    <source>
        <dbReference type="PROSITE" id="PS50928"/>
    </source>
</evidence>
<keyword evidence="3" id="KW-0813">Transport</keyword>
<accession>A0A0A2WKX3</accession>
<dbReference type="EMBL" id="ANFO01000024">
    <property type="protein sequence ID" value="KGQ13724.1"/>
    <property type="molecule type" value="Genomic_DNA"/>
</dbReference>
<gene>
    <name evidence="15" type="ORF">BBAD15_g320</name>
</gene>
<keyword evidence="9 12" id="KW-0472">Membrane</keyword>
<comment type="similarity">
    <text evidence="11">In the N-terminal section; belongs to the binding-protein-dependent transport system permease family.</text>
</comment>
<dbReference type="InterPro" id="IPR003439">
    <property type="entry name" value="ABC_transporter-like_ATP-bd"/>
</dbReference>
<comment type="subcellular location">
    <subcellularLocation>
        <location evidence="1">Membrane</location>
        <topology evidence="1">Multi-pass membrane protein</topology>
    </subcellularLocation>
</comment>
<dbReference type="InterPro" id="IPR003593">
    <property type="entry name" value="AAA+_ATPase"/>
</dbReference>
<evidence type="ECO:0000256" key="8">
    <source>
        <dbReference type="ARBA" id="ARBA00023032"/>
    </source>
</evidence>
<evidence type="ECO:0000256" key="6">
    <source>
        <dbReference type="ARBA" id="ARBA00022840"/>
    </source>
</evidence>
<dbReference type="SMART" id="SM00382">
    <property type="entry name" value="AAA"/>
    <property type="match status" value="1"/>
</dbReference>
<dbReference type="FunFam" id="3.40.50.300:FF:000425">
    <property type="entry name" value="Probable ABC transporter, ATP-binding subunit"/>
    <property type="match status" value="1"/>
</dbReference>
<dbReference type="SUPFAM" id="SSF52540">
    <property type="entry name" value="P-loop containing nucleoside triphosphate hydrolases"/>
    <property type="match status" value="1"/>
</dbReference>
<dbReference type="AlphaFoldDB" id="A0A0A2WKX3"/>
<keyword evidence="6 15" id="KW-0067">ATP-binding</keyword>
<dbReference type="InterPro" id="IPR035906">
    <property type="entry name" value="MetI-like_sf"/>
</dbReference>
<protein>
    <submittedName>
        <fullName evidence="15">Choline transport ATP-binding protein OpuBA</fullName>
    </submittedName>
</protein>
<name>A0A0A2WKX3_BEABA</name>
<dbReference type="PROSITE" id="PS50928">
    <property type="entry name" value="ABC_TM1"/>
    <property type="match status" value="1"/>
</dbReference>